<feature type="compositionally biased region" description="Basic and acidic residues" evidence="2">
    <location>
        <begin position="154"/>
        <end position="163"/>
    </location>
</feature>
<evidence type="ECO:0000313" key="5">
    <source>
        <dbReference type="Proteomes" id="UP001212841"/>
    </source>
</evidence>
<dbReference type="GO" id="GO:0003723">
    <property type="term" value="F:RNA binding"/>
    <property type="evidence" value="ECO:0007669"/>
    <property type="project" value="UniProtKB-UniRule"/>
</dbReference>
<reference evidence="4" key="1">
    <citation type="submission" date="2020-05" db="EMBL/GenBank/DDBJ databases">
        <title>Phylogenomic resolution of chytrid fungi.</title>
        <authorList>
            <person name="Stajich J.E."/>
            <person name="Amses K."/>
            <person name="Simmons R."/>
            <person name="Seto K."/>
            <person name="Myers J."/>
            <person name="Bonds A."/>
            <person name="Quandt C.A."/>
            <person name="Barry K."/>
            <person name="Liu P."/>
            <person name="Grigoriev I."/>
            <person name="Longcore J.E."/>
            <person name="James T.Y."/>
        </authorList>
    </citation>
    <scope>NUCLEOTIDE SEQUENCE</scope>
    <source>
        <strain evidence="4">JEL0318</strain>
    </source>
</reference>
<dbReference type="Gene3D" id="3.30.70.330">
    <property type="match status" value="1"/>
</dbReference>
<keyword evidence="1" id="KW-0694">RNA-binding</keyword>
<proteinExistence type="predicted"/>
<feature type="compositionally biased region" description="Polar residues" evidence="2">
    <location>
        <begin position="142"/>
        <end position="151"/>
    </location>
</feature>
<feature type="compositionally biased region" description="Polar residues" evidence="2">
    <location>
        <begin position="121"/>
        <end position="130"/>
    </location>
</feature>
<keyword evidence="5" id="KW-1185">Reference proteome</keyword>
<comment type="caution">
    <text evidence="4">The sequence shown here is derived from an EMBL/GenBank/DDBJ whole genome shotgun (WGS) entry which is preliminary data.</text>
</comment>
<sequence length="487" mass="54414">MNSALVKCRTIRVDGVPYDSSEADVRRMFEWCGHIVEVKCTMRNDTCKWDGNAWTVQYQSDLQANGALCMNNHKVDTKNIRVRLDIPSSDQPCAATTSGPHLNSRPPLAPQTAKPPLRPLRTQSSTSLFAESTRRNSFPLVASTSTESKTSALPDHRSLDRSLPRYLSNPRSNQNAALNGNLRDWTHSASLDRDDRLQQPSHPSSISPSSPTRGNRRPSLPDSSERALKQLFPPSDPVPASYPKRDSAAEQNSGDDRNESQRWDASRSTHKYEVIEMDYQMDVEEEEEEEWEYEDEPNGRERRERAASVSEENPYYDEQRFPLRKCVPTGENVRKISSLEAGKAASEIFADCVNRKLRELKKMNAQLRFGGDQGVQRGVGSNGRNMGAARSVVDRSQALYGEAPPRDPKQDTPLPDFGNAPRHREQRAQLYHEFAMRNRRGANHLQQQQTANQLGVGGVGGTEHAIPYGNPGGFMGAPLTGDASTMR</sequence>
<protein>
    <recommendedName>
        <fullName evidence="3">RRM domain-containing protein</fullName>
    </recommendedName>
</protein>
<dbReference type="InterPro" id="IPR000504">
    <property type="entry name" value="RRM_dom"/>
</dbReference>
<dbReference type="PROSITE" id="PS50102">
    <property type="entry name" value="RRM"/>
    <property type="match status" value="1"/>
</dbReference>
<feature type="region of interest" description="Disordered" evidence="2">
    <location>
        <begin position="400"/>
        <end position="419"/>
    </location>
</feature>
<dbReference type="EMBL" id="JADGJD010000134">
    <property type="protein sequence ID" value="KAJ3054494.1"/>
    <property type="molecule type" value="Genomic_DNA"/>
</dbReference>
<evidence type="ECO:0000259" key="3">
    <source>
        <dbReference type="PROSITE" id="PS50102"/>
    </source>
</evidence>
<feature type="compositionally biased region" description="Basic and acidic residues" evidence="2">
    <location>
        <begin position="243"/>
        <end position="269"/>
    </location>
</feature>
<gene>
    <name evidence="4" type="ORF">HK097_001675</name>
</gene>
<feature type="compositionally biased region" description="Basic and acidic residues" evidence="2">
    <location>
        <begin position="297"/>
        <end position="306"/>
    </location>
</feature>
<feature type="region of interest" description="Disordered" evidence="2">
    <location>
        <begin position="194"/>
        <end position="269"/>
    </location>
</feature>
<dbReference type="SUPFAM" id="SSF54928">
    <property type="entry name" value="RNA-binding domain, RBD"/>
    <property type="match status" value="1"/>
</dbReference>
<dbReference type="InterPro" id="IPR035979">
    <property type="entry name" value="RBD_domain_sf"/>
</dbReference>
<evidence type="ECO:0000313" key="4">
    <source>
        <dbReference type="EMBL" id="KAJ3054494.1"/>
    </source>
</evidence>
<feature type="region of interest" description="Disordered" evidence="2">
    <location>
        <begin position="90"/>
        <end position="179"/>
    </location>
</feature>
<dbReference type="AlphaFoldDB" id="A0AAD5SIX5"/>
<feature type="domain" description="RRM" evidence="3">
    <location>
        <begin position="9"/>
        <end position="87"/>
    </location>
</feature>
<feature type="compositionally biased region" description="Low complexity" evidence="2">
    <location>
        <begin position="200"/>
        <end position="211"/>
    </location>
</feature>
<feature type="non-terminal residue" evidence="4">
    <location>
        <position position="1"/>
    </location>
</feature>
<evidence type="ECO:0000256" key="1">
    <source>
        <dbReference type="PROSITE-ProRule" id="PRU00176"/>
    </source>
</evidence>
<name>A0AAD5SIX5_9FUNG</name>
<feature type="region of interest" description="Disordered" evidence="2">
    <location>
        <begin position="282"/>
        <end position="315"/>
    </location>
</feature>
<dbReference type="InterPro" id="IPR012677">
    <property type="entry name" value="Nucleotide-bd_a/b_plait_sf"/>
</dbReference>
<feature type="compositionally biased region" description="Polar residues" evidence="2">
    <location>
        <begin position="169"/>
        <end position="178"/>
    </location>
</feature>
<feature type="compositionally biased region" description="Acidic residues" evidence="2">
    <location>
        <begin position="282"/>
        <end position="296"/>
    </location>
</feature>
<feature type="compositionally biased region" description="Polar residues" evidence="2">
    <location>
        <begin position="90"/>
        <end position="101"/>
    </location>
</feature>
<evidence type="ECO:0000256" key="2">
    <source>
        <dbReference type="SAM" id="MobiDB-lite"/>
    </source>
</evidence>
<accession>A0AAD5SIX5</accession>
<dbReference type="Proteomes" id="UP001212841">
    <property type="component" value="Unassembled WGS sequence"/>
</dbReference>
<organism evidence="4 5">
    <name type="scientific">Rhizophlyctis rosea</name>
    <dbReference type="NCBI Taxonomy" id="64517"/>
    <lineage>
        <taxon>Eukaryota</taxon>
        <taxon>Fungi</taxon>
        <taxon>Fungi incertae sedis</taxon>
        <taxon>Chytridiomycota</taxon>
        <taxon>Chytridiomycota incertae sedis</taxon>
        <taxon>Chytridiomycetes</taxon>
        <taxon>Rhizophlyctidales</taxon>
        <taxon>Rhizophlyctidaceae</taxon>
        <taxon>Rhizophlyctis</taxon>
    </lineage>
</organism>